<protein>
    <submittedName>
        <fullName evidence="1">Uncharacterized protein</fullName>
    </submittedName>
</protein>
<comment type="caution">
    <text evidence="1">The sequence shown here is derived from an EMBL/GenBank/DDBJ whole genome shotgun (WGS) entry which is preliminary data.</text>
</comment>
<proteinExistence type="predicted"/>
<dbReference type="AlphaFoldDB" id="A0A9D5K8Y4"/>
<organism evidence="1 2">
    <name type="scientific">candidate division WOR-3 bacterium</name>
    <dbReference type="NCBI Taxonomy" id="2052148"/>
    <lineage>
        <taxon>Bacteria</taxon>
        <taxon>Bacteria division WOR-3</taxon>
    </lineage>
</organism>
<reference evidence="1" key="1">
    <citation type="submission" date="2019-11" db="EMBL/GenBank/DDBJ databases">
        <title>Microbial mats filling the niche in hypersaline microbial mats.</title>
        <authorList>
            <person name="Wong H.L."/>
            <person name="Macleod F.I."/>
            <person name="White R.A. III"/>
            <person name="Burns B.P."/>
        </authorList>
    </citation>
    <scope>NUCLEOTIDE SEQUENCE</scope>
    <source>
        <strain evidence="1">Bin_327</strain>
    </source>
</reference>
<name>A0A9D5K8Y4_UNCW3</name>
<accession>A0A9D5K8Y4</accession>
<dbReference type="EMBL" id="WJKJ01000161">
    <property type="protein sequence ID" value="MBD3364546.1"/>
    <property type="molecule type" value="Genomic_DNA"/>
</dbReference>
<sequence>MMIKVTLTSVFIAGFLCLSCSPKLIKTSVYSDKRFNYQKAYKIAILTPYVSGMTNINYAYRMGNYAVERIMEAQRLIPADKKIMRQIERPKGTPFERPVWWPPDIQKQVDVPEFVEKMSHGICFSCRLQ</sequence>
<dbReference type="Proteomes" id="UP000630660">
    <property type="component" value="Unassembled WGS sequence"/>
</dbReference>
<evidence type="ECO:0000313" key="1">
    <source>
        <dbReference type="EMBL" id="MBD3364546.1"/>
    </source>
</evidence>
<evidence type="ECO:0000313" key="2">
    <source>
        <dbReference type="Proteomes" id="UP000630660"/>
    </source>
</evidence>
<gene>
    <name evidence="1" type="ORF">GF359_04965</name>
</gene>